<dbReference type="GO" id="GO:0007165">
    <property type="term" value="P:signal transduction"/>
    <property type="evidence" value="ECO:0007669"/>
    <property type="project" value="UniProtKB-KW"/>
</dbReference>
<evidence type="ECO:0000256" key="4">
    <source>
        <dbReference type="SAM" id="Phobius"/>
    </source>
</evidence>
<dbReference type="PANTHER" id="PTHR32089:SF114">
    <property type="entry name" value="METHYL-ACCEPTING CHEMOTAXIS PROTEIN MCPB"/>
    <property type="match status" value="1"/>
</dbReference>
<feature type="coiled-coil region" evidence="3">
    <location>
        <begin position="626"/>
        <end position="653"/>
    </location>
</feature>
<proteinExistence type="predicted"/>
<organism evidence="6 7">
    <name type="scientific">Campylobacter cuniculorum DSM 23162 = LMG 24588</name>
    <dbReference type="NCBI Taxonomy" id="1121267"/>
    <lineage>
        <taxon>Bacteria</taxon>
        <taxon>Pseudomonadati</taxon>
        <taxon>Campylobacterota</taxon>
        <taxon>Epsilonproteobacteria</taxon>
        <taxon>Campylobacterales</taxon>
        <taxon>Campylobacteraceae</taxon>
        <taxon>Campylobacter</taxon>
    </lineage>
</organism>
<dbReference type="PANTHER" id="PTHR32089">
    <property type="entry name" value="METHYL-ACCEPTING CHEMOTAXIS PROTEIN MCPB"/>
    <property type="match status" value="1"/>
</dbReference>
<dbReference type="SMART" id="SM00283">
    <property type="entry name" value="MA"/>
    <property type="match status" value="1"/>
</dbReference>
<evidence type="ECO:0000256" key="2">
    <source>
        <dbReference type="PROSITE-ProRule" id="PRU00284"/>
    </source>
</evidence>
<evidence type="ECO:0000259" key="5">
    <source>
        <dbReference type="PROSITE" id="PS50111"/>
    </source>
</evidence>
<dbReference type="SUPFAM" id="SSF58104">
    <property type="entry name" value="Methyl-accepting chemotaxis protein (MCP) signaling domain"/>
    <property type="match status" value="1"/>
</dbReference>
<dbReference type="Gene3D" id="1.10.287.950">
    <property type="entry name" value="Methyl-accepting chemotaxis protein"/>
    <property type="match status" value="1"/>
</dbReference>
<dbReference type="AlphaFoldDB" id="A0A1W6BVP0"/>
<dbReference type="EMBL" id="CP020867">
    <property type="protein sequence ID" value="ARJ56169.1"/>
    <property type="molecule type" value="Genomic_DNA"/>
</dbReference>
<name>A0A1W6BVP0_9BACT</name>
<dbReference type="Pfam" id="PF08376">
    <property type="entry name" value="NIT"/>
    <property type="match status" value="1"/>
</dbReference>
<protein>
    <submittedName>
        <fullName evidence="6">NIT sensor-containing MCP-domain signal transduction protein</fullName>
    </submittedName>
</protein>
<evidence type="ECO:0000313" key="7">
    <source>
        <dbReference type="Proteomes" id="UP000192902"/>
    </source>
</evidence>
<keyword evidence="1 2" id="KW-0807">Transducer</keyword>
<dbReference type="PROSITE" id="PS50111">
    <property type="entry name" value="CHEMOTAXIS_TRANSDUC_2"/>
    <property type="match status" value="1"/>
</dbReference>
<dbReference type="GO" id="GO:0016020">
    <property type="term" value="C:membrane"/>
    <property type="evidence" value="ECO:0007669"/>
    <property type="project" value="InterPro"/>
</dbReference>
<evidence type="ECO:0000256" key="1">
    <source>
        <dbReference type="ARBA" id="ARBA00023224"/>
    </source>
</evidence>
<keyword evidence="4" id="KW-0812">Transmembrane</keyword>
<feature type="transmembrane region" description="Helical" evidence="4">
    <location>
        <begin position="12"/>
        <end position="32"/>
    </location>
</feature>
<keyword evidence="3" id="KW-0175">Coiled coil</keyword>
<dbReference type="KEGG" id="ccun:CCUN_0531"/>
<gene>
    <name evidence="6" type="ORF">CCUN_0531</name>
</gene>
<dbReference type="InterPro" id="IPR013587">
    <property type="entry name" value="Nitrate/nitrite_sensing"/>
</dbReference>
<feature type="transmembrane region" description="Helical" evidence="4">
    <location>
        <begin position="308"/>
        <end position="332"/>
    </location>
</feature>
<keyword evidence="4" id="KW-0472">Membrane</keyword>
<evidence type="ECO:0000256" key="3">
    <source>
        <dbReference type="SAM" id="Coils"/>
    </source>
</evidence>
<dbReference type="Pfam" id="PF00015">
    <property type="entry name" value="MCPsignal"/>
    <property type="match status" value="1"/>
</dbReference>
<evidence type="ECO:0000313" key="6">
    <source>
        <dbReference type="EMBL" id="ARJ56169.1"/>
    </source>
</evidence>
<reference evidence="6 7" key="1">
    <citation type="submission" date="2017-04" db="EMBL/GenBank/DDBJ databases">
        <title>Complete genome sequence of the Campylobacter cuniculorum type strain LMG24588.</title>
        <authorList>
            <person name="Miller W.G."/>
            <person name="Yee E."/>
            <person name="Revez J."/>
            <person name="Bono J.L."/>
            <person name="Rossi M."/>
        </authorList>
    </citation>
    <scope>NUCLEOTIDE SEQUENCE [LARGE SCALE GENOMIC DNA]</scope>
    <source>
        <strain evidence="6 7">LMG 24588</strain>
    </source>
</reference>
<dbReference type="STRING" id="1121267.CCUN_0531"/>
<keyword evidence="4" id="KW-1133">Transmembrane helix</keyword>
<dbReference type="InterPro" id="IPR004089">
    <property type="entry name" value="MCPsignal_dom"/>
</dbReference>
<accession>A0A1W6BVP0</accession>
<dbReference type="eggNOG" id="COG0840">
    <property type="taxonomic scope" value="Bacteria"/>
</dbReference>
<feature type="domain" description="Methyl-accepting transducer" evidence="5">
    <location>
        <begin position="440"/>
        <end position="651"/>
    </location>
</feature>
<sequence length="666" mass="75116">MNFLNNLKINTKMLLLVIFPLFVMIVFSAILIKERFSAYQEAKLLNSAIVLSTKISSLIHELQKERGSSSGYLGSKSQNFLDILNQQRILSDEKLKELNLYLQSFDINAQPEILKTTLNQFNKELENIRNIRTNINELNIPVSKAIGYYTNTIKLGLDTIKQIGSISSIDTISKKLIAYRNLLNAKENSGQERALLSNTFSTNQFAPGVFEKFISLMVAQNTGLENFKHYANKENIQKLETIQKDKSFNEVQKMRDIAIKNQITGNFGIEGTFWFKTITDKINLLKNLEDSFANELIEDIINIQNSNFLSFLLILGIVVILTITTISLGYLIGKNITSRIIKIQNDLSILEQNKDMRKISNFHTTAKDEIGLIFISIENFLNSIKQIFIQLNLHSKQNVNISEALFQSAKEVLEKIQQGFDLSNAANKIGFNVEQSLNLNMQKTNETMNDIITAREELALTAQTINNFAQNVTNDAQNQESLAHRVTELDKEAQNIKSVLTTIADIADQTNLLALNAAIEAARAGEHGRGFAVVADEVRKLAEQTQTSLNQINITINTIAKSINDVSVEITENAKRFYNFVQNSQDIQKNIESITNKIINVSNLAKDTINSSEILTDESRTLLSNNKTLNENLHKISNQMNKISNSADELDKRTIEISSEINAFKF</sequence>
<dbReference type="Proteomes" id="UP000192902">
    <property type="component" value="Chromosome"/>
</dbReference>